<dbReference type="Gene3D" id="3.40.1440.10">
    <property type="entry name" value="GIY-YIG endonuclease"/>
    <property type="match status" value="1"/>
</dbReference>
<evidence type="ECO:0000256" key="1">
    <source>
        <dbReference type="ARBA" id="ARBA00007435"/>
    </source>
</evidence>
<dbReference type="RefSeq" id="WP_002712984.1">
    <property type="nucleotide sequence ID" value="NZ_KB375281.1"/>
</dbReference>
<organism evidence="4 5">
    <name type="scientific">Afipia clevelandensis ATCC 49720</name>
    <dbReference type="NCBI Taxonomy" id="883079"/>
    <lineage>
        <taxon>Bacteria</taxon>
        <taxon>Pseudomonadati</taxon>
        <taxon>Pseudomonadota</taxon>
        <taxon>Alphaproteobacteria</taxon>
        <taxon>Hyphomicrobiales</taxon>
        <taxon>Nitrobacteraceae</taxon>
        <taxon>Afipia</taxon>
    </lineage>
</organism>
<dbReference type="OrthoDB" id="7159537at2"/>
<sequence>MVMTQPSPRYRLAKAKGAAKAKKRTPKAKPAAFVYVLGSFHKGRYISYVGWTNDVMQRLAKHNNGTGARSTRGRVWTLLHTEPFRTRNEAMSREWHLKRDRAFRKKLMDKVRAKP</sequence>
<evidence type="ECO:0000313" key="5">
    <source>
        <dbReference type="Proteomes" id="UP000001095"/>
    </source>
</evidence>
<dbReference type="InterPro" id="IPR035901">
    <property type="entry name" value="GIY-YIG_endonuc_sf"/>
</dbReference>
<feature type="compositionally biased region" description="Basic residues" evidence="2">
    <location>
        <begin position="11"/>
        <end position="26"/>
    </location>
</feature>
<reference evidence="4 5" key="1">
    <citation type="submission" date="2012-04" db="EMBL/GenBank/DDBJ databases">
        <title>The Genome Sequence of Afipia clevelandensis ATCC 49720.</title>
        <authorList>
            <consortium name="The Broad Institute Genome Sequencing Platform"/>
            <person name="Earl A."/>
            <person name="Ward D."/>
            <person name="Feldgarden M."/>
            <person name="Gevers D."/>
            <person name="Huys G."/>
            <person name="Walker B."/>
            <person name="Young S.K."/>
            <person name="Zeng Q."/>
            <person name="Gargeya S."/>
            <person name="Fitzgerald M."/>
            <person name="Haas B."/>
            <person name="Abouelleil A."/>
            <person name="Alvarado L."/>
            <person name="Arachchi H.M."/>
            <person name="Berlin A."/>
            <person name="Chapman S.B."/>
            <person name="Goldberg J."/>
            <person name="Griggs A."/>
            <person name="Gujja S."/>
            <person name="Hansen M."/>
            <person name="Howarth C."/>
            <person name="Imamovic A."/>
            <person name="Larimer J."/>
            <person name="McCowen C."/>
            <person name="Montmayeur A."/>
            <person name="Murphy C."/>
            <person name="Neiman D."/>
            <person name="Pearson M."/>
            <person name="Priest M."/>
            <person name="Roberts A."/>
            <person name="Saif S."/>
            <person name="Shea T."/>
            <person name="Sisk P."/>
            <person name="Sykes S."/>
            <person name="Wortman J."/>
            <person name="Nusbaum C."/>
            <person name="Birren B."/>
        </authorList>
    </citation>
    <scope>NUCLEOTIDE SEQUENCE [LARGE SCALE GENOMIC DNA]</scope>
    <source>
        <strain evidence="4 5">ATCC 49720</strain>
    </source>
</reference>
<dbReference type="PANTHER" id="PTHR34477:SF1">
    <property type="entry name" value="UPF0213 PROTEIN YHBQ"/>
    <property type="match status" value="1"/>
</dbReference>
<evidence type="ECO:0000313" key="4">
    <source>
        <dbReference type="EMBL" id="EKS35906.1"/>
    </source>
</evidence>
<dbReference type="Proteomes" id="UP000001095">
    <property type="component" value="Unassembled WGS sequence"/>
</dbReference>
<keyword evidence="5" id="KW-1185">Reference proteome</keyword>
<dbReference type="Pfam" id="PF01541">
    <property type="entry name" value="GIY-YIG"/>
    <property type="match status" value="1"/>
</dbReference>
<dbReference type="EMBL" id="AGWY01000008">
    <property type="protein sequence ID" value="EKS35906.1"/>
    <property type="molecule type" value="Genomic_DNA"/>
</dbReference>
<dbReference type="PATRIC" id="fig|883079.3.peg.2149"/>
<dbReference type="InterPro" id="IPR000305">
    <property type="entry name" value="GIY-YIG_endonuc"/>
</dbReference>
<dbReference type="AlphaFoldDB" id="K8P369"/>
<dbReference type="HOGENOM" id="CLU_135650_5_0_5"/>
<dbReference type="PROSITE" id="PS50164">
    <property type="entry name" value="GIY_YIG"/>
    <property type="match status" value="1"/>
</dbReference>
<dbReference type="CDD" id="cd10449">
    <property type="entry name" value="GIY-YIG_SLX1_like"/>
    <property type="match status" value="1"/>
</dbReference>
<feature type="region of interest" description="Disordered" evidence="2">
    <location>
        <begin position="1"/>
        <end position="26"/>
    </location>
</feature>
<comment type="caution">
    <text evidence="4">The sequence shown here is derived from an EMBL/GenBank/DDBJ whole genome shotgun (WGS) entry which is preliminary data.</text>
</comment>
<protein>
    <recommendedName>
        <fullName evidence="3">GIY-YIG domain-containing protein</fullName>
    </recommendedName>
</protein>
<evidence type="ECO:0000256" key="2">
    <source>
        <dbReference type="SAM" id="MobiDB-lite"/>
    </source>
</evidence>
<name>K8P369_9BRAD</name>
<proteinExistence type="inferred from homology"/>
<accession>K8P369</accession>
<dbReference type="PANTHER" id="PTHR34477">
    <property type="entry name" value="UPF0213 PROTEIN YHBQ"/>
    <property type="match status" value="1"/>
</dbReference>
<gene>
    <name evidence="4" type="ORF">HMPREF9696_02118</name>
</gene>
<evidence type="ECO:0000259" key="3">
    <source>
        <dbReference type="PROSITE" id="PS50164"/>
    </source>
</evidence>
<dbReference type="InterPro" id="IPR050190">
    <property type="entry name" value="UPF0213_domain"/>
</dbReference>
<feature type="domain" description="GIY-YIG" evidence="3">
    <location>
        <begin position="30"/>
        <end position="107"/>
    </location>
</feature>
<comment type="similarity">
    <text evidence="1">Belongs to the UPF0213 family.</text>
</comment>
<dbReference type="SUPFAM" id="SSF82771">
    <property type="entry name" value="GIY-YIG endonuclease"/>
    <property type="match status" value="1"/>
</dbReference>